<evidence type="ECO:0000313" key="4">
    <source>
        <dbReference type="Proteomes" id="UP000054266"/>
    </source>
</evidence>
<evidence type="ECO:0000256" key="2">
    <source>
        <dbReference type="SAM" id="SignalP"/>
    </source>
</evidence>
<protein>
    <submittedName>
        <fullName evidence="3">Uncharacterized protein</fullName>
    </submittedName>
</protein>
<dbReference type="AlphaFoldDB" id="A0A0D2CBG1"/>
<proteinExistence type="predicted"/>
<dbReference type="PANTHER" id="PTHR38049:SF2">
    <property type="entry name" value="RICIN B LECTIN DOMAIN-CONTAINING PROTEIN"/>
    <property type="match status" value="1"/>
</dbReference>
<feature type="signal peptide" evidence="2">
    <location>
        <begin position="1"/>
        <end position="19"/>
    </location>
</feature>
<feature type="compositionally biased region" description="Acidic residues" evidence="1">
    <location>
        <begin position="96"/>
        <end position="111"/>
    </location>
</feature>
<feature type="region of interest" description="Disordered" evidence="1">
    <location>
        <begin position="73"/>
        <end position="138"/>
    </location>
</feature>
<organism evidence="3 4">
    <name type="scientific">Phialophora macrospora</name>
    <dbReference type="NCBI Taxonomy" id="1851006"/>
    <lineage>
        <taxon>Eukaryota</taxon>
        <taxon>Fungi</taxon>
        <taxon>Dikarya</taxon>
        <taxon>Ascomycota</taxon>
        <taxon>Pezizomycotina</taxon>
        <taxon>Eurotiomycetes</taxon>
        <taxon>Chaetothyriomycetidae</taxon>
        <taxon>Chaetothyriales</taxon>
        <taxon>Herpotrichiellaceae</taxon>
        <taxon>Phialophora</taxon>
    </lineage>
</organism>
<evidence type="ECO:0000313" key="3">
    <source>
        <dbReference type="EMBL" id="KIW62336.1"/>
    </source>
</evidence>
<reference evidence="3 4" key="1">
    <citation type="submission" date="2015-01" db="EMBL/GenBank/DDBJ databases">
        <title>The Genome Sequence of Capronia semiimmersa CBS27337.</title>
        <authorList>
            <consortium name="The Broad Institute Genomics Platform"/>
            <person name="Cuomo C."/>
            <person name="de Hoog S."/>
            <person name="Gorbushina A."/>
            <person name="Stielow B."/>
            <person name="Teixiera M."/>
            <person name="Abouelleil A."/>
            <person name="Chapman S.B."/>
            <person name="Priest M."/>
            <person name="Young S.K."/>
            <person name="Wortman J."/>
            <person name="Nusbaum C."/>
            <person name="Birren B."/>
        </authorList>
    </citation>
    <scope>NUCLEOTIDE SEQUENCE [LARGE SCALE GENOMIC DNA]</scope>
    <source>
        <strain evidence="3 4">CBS 27337</strain>
    </source>
</reference>
<feature type="chain" id="PRO_5002250522" evidence="2">
    <location>
        <begin position="20"/>
        <end position="266"/>
    </location>
</feature>
<accession>A0A0D2CBG1</accession>
<feature type="compositionally biased region" description="Basic and acidic residues" evidence="1">
    <location>
        <begin position="76"/>
        <end position="95"/>
    </location>
</feature>
<dbReference type="STRING" id="5601.A0A0D2CBG1"/>
<gene>
    <name evidence="3" type="ORF">PV04_10517</name>
</gene>
<sequence length="266" mass="29842">MVLSVIVALITCPAMLATAEAIRQGQCKDRREEHRARRCNLVASCVRASGRSQEIEGRRIVLRDGKLFVDSVASGYDDRSSDDSEGGEKTGHGDGGDDNDDDDEEEEEVEEGGGGGGGRDNAERDANHTPPHHHPFAGYYLPYPDSNYEGLVSTIADDPPVLNWIYVDKTTHEVKYGVRVDAQTHVTGPFDCTRQDRRMTLEGWEGFVVVEEEPGLWALYFDRDDDGLRGKVGRGVRVLEVELWRREKRWVRDPSARVQEQAKQRT</sequence>
<dbReference type="HOGENOM" id="CLU_061230_2_1_1"/>
<evidence type="ECO:0000256" key="1">
    <source>
        <dbReference type="SAM" id="MobiDB-lite"/>
    </source>
</evidence>
<name>A0A0D2CBG1_9EURO</name>
<keyword evidence="4" id="KW-1185">Reference proteome</keyword>
<dbReference type="Proteomes" id="UP000054266">
    <property type="component" value="Unassembled WGS sequence"/>
</dbReference>
<keyword evidence="2" id="KW-0732">Signal</keyword>
<dbReference type="PANTHER" id="PTHR38049">
    <property type="entry name" value="RICIN B LECTIN DOMAIN-CONTAINING PROTEIN"/>
    <property type="match status" value="1"/>
</dbReference>
<dbReference type="EMBL" id="KN846963">
    <property type="protein sequence ID" value="KIW62336.1"/>
    <property type="molecule type" value="Genomic_DNA"/>
</dbReference>